<keyword evidence="3" id="KW-1185">Reference proteome</keyword>
<comment type="caution">
    <text evidence="2">The sequence shown here is derived from an EMBL/GenBank/DDBJ whole genome shotgun (WGS) entry which is preliminary data.</text>
</comment>
<evidence type="ECO:0000256" key="1">
    <source>
        <dbReference type="SAM" id="Coils"/>
    </source>
</evidence>
<feature type="non-terminal residue" evidence="2">
    <location>
        <position position="502"/>
    </location>
</feature>
<reference evidence="2 3" key="1">
    <citation type="journal article" date="2020" name="Front. Microbiol.">
        <title>Single-cell genomics of novel Actinobacteria with the Wood-Ljungdahl pathway discovered in a serpentinizing system.</title>
        <authorList>
            <person name="Merino N."/>
            <person name="Kawai M."/>
            <person name="Boyd E.S."/>
            <person name="Colman D.R."/>
            <person name="McGlynn S.E."/>
            <person name="Nealson K.H."/>
            <person name="Kurokawa K."/>
            <person name="Hongoh Y."/>
        </authorList>
    </citation>
    <scope>NUCLEOTIDE SEQUENCE [LARGE SCALE GENOMIC DNA]</scope>
    <source>
        <strain evidence="2 3">S34</strain>
    </source>
</reference>
<sequence>MLNELIKIKGGFVRAVKITDDFFEEELNKYKLESYYVNPSARNAFYSISRGLHPTSRSRVHLISGTYGSGKSHFGLVIANYLTKNSNSKDFEMIFRRIREKDLDKATEIYNVRNIDRPYLLVLLEGHDPDGAEHALLKGLKDALIDSRRGNLPEEILKTSYQSALSKIEDWEKEKPDFIKEMGRVLEAKEHDVDTLKDNLKAFNEETYRFFKEVHKEITRHEFIPEYNEKAPKIHLEISELLIREHRYKGIAIMWDQFDEHVRNTRRGDLGREESFLRTFVETIERSGESQLHLILISHHPPHTYLRGEISEEALHNWERIEGRLQQPRPLTAIDESEELIDYAITHQREADQWKKVEEEIERSTKLIDEMVELGLYPEKDREWVIETICKGAFPLHPITTYCLPRISDVVGQAERTMFTFFEEETKEGGLTKFINENAAFVEGRLNFYTADKLFDFFKEAIDSTSKTWHVIKNYSEAMGRVRDPQDILTQRVMKALAIINT</sequence>
<accession>A0A6V8PDJ6</accession>
<gene>
    <name evidence="2" type="ORF">HKBW3S34_00634</name>
</gene>
<dbReference type="Proteomes" id="UP000588083">
    <property type="component" value="Unassembled WGS sequence"/>
</dbReference>
<dbReference type="SUPFAM" id="SSF52540">
    <property type="entry name" value="P-loop containing nucleoside triphosphate hydrolases"/>
    <property type="match status" value="1"/>
</dbReference>
<proteinExistence type="predicted"/>
<dbReference type="InterPro" id="IPR027417">
    <property type="entry name" value="P-loop_NTPase"/>
</dbReference>
<name>A0A6V8PDJ6_9ACTN</name>
<protein>
    <submittedName>
        <fullName evidence="2">Uncharacterized protein</fullName>
    </submittedName>
</protein>
<keyword evidence="1" id="KW-0175">Coiled coil</keyword>
<evidence type="ECO:0000313" key="3">
    <source>
        <dbReference type="Proteomes" id="UP000588083"/>
    </source>
</evidence>
<evidence type="ECO:0000313" key="2">
    <source>
        <dbReference type="EMBL" id="GFP29714.1"/>
    </source>
</evidence>
<organism evidence="2 3">
    <name type="scientific">Candidatus Hakubella thermalkaliphila</name>
    <dbReference type="NCBI Taxonomy" id="2754717"/>
    <lineage>
        <taxon>Bacteria</taxon>
        <taxon>Bacillati</taxon>
        <taxon>Actinomycetota</taxon>
        <taxon>Actinomycetota incertae sedis</taxon>
        <taxon>Candidatus Hakubellales</taxon>
        <taxon>Candidatus Hakubellaceae</taxon>
        <taxon>Candidatus Hakubella</taxon>
    </lineage>
</organism>
<dbReference type="AlphaFoldDB" id="A0A6V8PDJ6"/>
<dbReference type="EMBL" id="BLRZ01000020">
    <property type="protein sequence ID" value="GFP29714.1"/>
    <property type="molecule type" value="Genomic_DNA"/>
</dbReference>
<dbReference type="RefSeq" id="WP_176237902.1">
    <property type="nucleotide sequence ID" value="NZ_BLRZ01000020.1"/>
</dbReference>
<feature type="coiled-coil region" evidence="1">
    <location>
        <begin position="179"/>
        <end position="206"/>
    </location>
</feature>